<comment type="caution">
    <text evidence="3">The sequence shown here is derived from an EMBL/GenBank/DDBJ whole genome shotgun (WGS) entry which is preliminary data.</text>
</comment>
<sequence length="172" mass="18043">MNTLAPLRTIAPQSFRSAYRQVPGPVAVVLTRTETGTVVGITCTSATSLSADPAMATFSVDVKTSFLGSLEATRVFSVNYLAADRVDVARAFARGGDDLARIAHLIVSDPITSIPTLGSGTVAVLQCELDATLRCGDHDLVTGAIVRSRYHGDETALVYSGGAYGAFLARSY</sequence>
<evidence type="ECO:0000313" key="3">
    <source>
        <dbReference type="EMBL" id="NYD53980.1"/>
    </source>
</evidence>
<name>A0A7Y9JM35_9MICO</name>
<dbReference type="AlphaFoldDB" id="A0A7Y9JM35"/>
<gene>
    <name evidence="3" type="ORF">BKA02_001035</name>
</gene>
<dbReference type="SMART" id="SM00903">
    <property type="entry name" value="Flavin_Reduct"/>
    <property type="match status" value="1"/>
</dbReference>
<dbReference type="PANTHER" id="PTHR30466">
    <property type="entry name" value="FLAVIN REDUCTASE"/>
    <property type="match status" value="1"/>
</dbReference>
<reference evidence="3 4" key="1">
    <citation type="submission" date="2020-07" db="EMBL/GenBank/DDBJ databases">
        <title>Sequencing the genomes of 1000 actinobacteria strains.</title>
        <authorList>
            <person name="Klenk H.-P."/>
        </authorList>
    </citation>
    <scope>NUCLEOTIDE SEQUENCE [LARGE SCALE GENOMIC DNA]</scope>
    <source>
        <strain evidence="3 4">DSM 22185</strain>
    </source>
</reference>
<evidence type="ECO:0000256" key="1">
    <source>
        <dbReference type="ARBA" id="ARBA00023002"/>
    </source>
</evidence>
<feature type="domain" description="Flavin reductase like" evidence="2">
    <location>
        <begin position="19"/>
        <end position="166"/>
    </location>
</feature>
<dbReference type="Gene3D" id="2.30.110.10">
    <property type="entry name" value="Electron Transport, Fmn-binding Protein, Chain A"/>
    <property type="match status" value="1"/>
</dbReference>
<dbReference type="GO" id="GO:0042602">
    <property type="term" value="F:riboflavin reductase (NADPH) activity"/>
    <property type="evidence" value="ECO:0007669"/>
    <property type="project" value="TreeGrafter"/>
</dbReference>
<dbReference type="EMBL" id="JACCBH010000001">
    <property type="protein sequence ID" value="NYD53980.1"/>
    <property type="molecule type" value="Genomic_DNA"/>
</dbReference>
<dbReference type="Pfam" id="PF01613">
    <property type="entry name" value="Flavin_Reduct"/>
    <property type="match status" value="1"/>
</dbReference>
<dbReference type="GO" id="GO:0010181">
    <property type="term" value="F:FMN binding"/>
    <property type="evidence" value="ECO:0007669"/>
    <property type="project" value="InterPro"/>
</dbReference>
<protein>
    <submittedName>
        <fullName evidence="3">Flavin reductase (DIM6/NTAB) family NADH-FMN oxidoreductase RutF</fullName>
    </submittedName>
</protein>
<keyword evidence="4" id="KW-1185">Reference proteome</keyword>
<dbReference type="SUPFAM" id="SSF50475">
    <property type="entry name" value="FMN-binding split barrel"/>
    <property type="match status" value="1"/>
</dbReference>
<dbReference type="InterPro" id="IPR002563">
    <property type="entry name" value="Flavin_Rdtase-like_dom"/>
</dbReference>
<dbReference type="InterPro" id="IPR012349">
    <property type="entry name" value="Split_barrel_FMN-bd"/>
</dbReference>
<evidence type="ECO:0000313" key="4">
    <source>
        <dbReference type="Proteomes" id="UP000552045"/>
    </source>
</evidence>
<keyword evidence="1" id="KW-0560">Oxidoreductase</keyword>
<dbReference type="InterPro" id="IPR050268">
    <property type="entry name" value="NADH-dep_flavin_reductase"/>
</dbReference>
<accession>A0A7Y9JM35</accession>
<dbReference type="PANTHER" id="PTHR30466:SF1">
    <property type="entry name" value="FMN REDUCTASE (NADH) RUTF"/>
    <property type="match status" value="1"/>
</dbReference>
<dbReference type="Proteomes" id="UP000552045">
    <property type="component" value="Unassembled WGS sequence"/>
</dbReference>
<dbReference type="RefSeq" id="WP_179431935.1">
    <property type="nucleotide sequence ID" value="NZ_BAABLC010000001.1"/>
</dbReference>
<proteinExistence type="predicted"/>
<organism evidence="3 4">
    <name type="scientific">Microbacterium pseudoresistens</name>
    <dbReference type="NCBI Taxonomy" id="640634"/>
    <lineage>
        <taxon>Bacteria</taxon>
        <taxon>Bacillati</taxon>
        <taxon>Actinomycetota</taxon>
        <taxon>Actinomycetes</taxon>
        <taxon>Micrococcales</taxon>
        <taxon>Microbacteriaceae</taxon>
        <taxon>Microbacterium</taxon>
    </lineage>
</organism>
<evidence type="ECO:0000259" key="2">
    <source>
        <dbReference type="SMART" id="SM00903"/>
    </source>
</evidence>